<feature type="transmembrane region" description="Helical" evidence="12">
    <location>
        <begin position="225"/>
        <end position="246"/>
    </location>
</feature>
<name>A0A951PH39_9CYAN</name>
<evidence type="ECO:0000256" key="2">
    <source>
        <dbReference type="ARBA" id="ARBA00012202"/>
    </source>
</evidence>
<protein>
    <recommendedName>
        <fullName evidence="2">guanylate cyclase</fullName>
        <ecNumber evidence="2">4.6.1.2</ecNumber>
    </recommendedName>
</protein>
<sequence length="491" mass="54972">MRQLVSQALTMFTSLLYKRTVIVLTLLLCSGVSAALWNMSHLSSKLIETQALQNATLYAQALNEARTLYSSDAVDRIGEGHGIIITHNYTTQDKAIPVPATYLIELGNRLSEQNPGMSVRLYSEYPFPKRRNDGGPRDTFEREALQTLRQNPKEPFFRIEKFQGRTALRYAQADILTPSCVNCHNTLSDSPKKDWKVGDVRGILEITTPLDSFMDKTKEGLRGTFAMLAMLSMLGVVGITLVIGRLRQTSKELERRVIERTAQLQEANEELVKEQEKSESLLLNILPKPIANQLKEGQRHIAEGFTEVTILFADIVNFTQLSEKISPRELVRLLNEIFTGFDQLSEQHQLEKIKTIGDAYMVVGGIPIARSDHAKAIAQMAIDMQRAVSQFNDRHGTTLNIRIGINSGPVVAGVIGTKKFIYDLWGDAVNTASRMESHGVAGCIQVTESTYEYLRNDYVFEERGVIQVKGKGEMVTYFLTGRKVKNLVGTV</sequence>
<dbReference type="GO" id="GO:0004016">
    <property type="term" value="F:adenylate cyclase activity"/>
    <property type="evidence" value="ECO:0007669"/>
    <property type="project" value="TreeGrafter"/>
</dbReference>
<feature type="domain" description="Guanylate cyclase" evidence="13">
    <location>
        <begin position="309"/>
        <end position="436"/>
    </location>
</feature>
<dbReference type="InterPro" id="IPR050401">
    <property type="entry name" value="Cyclic_nucleotide_synthase"/>
</dbReference>
<dbReference type="SMART" id="SM00044">
    <property type="entry name" value="CYCc"/>
    <property type="match status" value="1"/>
</dbReference>
<evidence type="ECO:0000256" key="9">
    <source>
        <dbReference type="ARBA" id="ARBA00023293"/>
    </source>
</evidence>
<dbReference type="EMBL" id="JAHHIF010000005">
    <property type="protein sequence ID" value="MBW4543715.1"/>
    <property type="molecule type" value="Genomic_DNA"/>
</dbReference>
<dbReference type="PROSITE" id="PS50125">
    <property type="entry name" value="GUANYLATE_CYCLASE_2"/>
    <property type="match status" value="1"/>
</dbReference>
<evidence type="ECO:0000256" key="3">
    <source>
        <dbReference type="ARBA" id="ARBA00022692"/>
    </source>
</evidence>
<dbReference type="GO" id="GO:0007168">
    <property type="term" value="P:receptor guanylyl cyclase signaling pathway"/>
    <property type="evidence" value="ECO:0007669"/>
    <property type="project" value="TreeGrafter"/>
</dbReference>
<keyword evidence="6 12" id="KW-1133">Transmembrane helix</keyword>
<evidence type="ECO:0000256" key="8">
    <source>
        <dbReference type="ARBA" id="ARBA00023239"/>
    </source>
</evidence>
<proteinExistence type="inferred from homology"/>
<dbReference type="EC" id="4.6.1.2" evidence="2"/>
<dbReference type="GO" id="GO:0005886">
    <property type="term" value="C:plasma membrane"/>
    <property type="evidence" value="ECO:0007669"/>
    <property type="project" value="TreeGrafter"/>
</dbReference>
<keyword evidence="11" id="KW-0175">Coiled coil</keyword>
<dbReference type="GO" id="GO:0004383">
    <property type="term" value="F:guanylate cyclase activity"/>
    <property type="evidence" value="ECO:0007669"/>
    <property type="project" value="UniProtKB-EC"/>
</dbReference>
<dbReference type="InterPro" id="IPR001054">
    <property type="entry name" value="A/G_cyclase"/>
</dbReference>
<evidence type="ECO:0000313" key="14">
    <source>
        <dbReference type="EMBL" id="MBW4543715.1"/>
    </source>
</evidence>
<reference evidence="14" key="1">
    <citation type="submission" date="2021-05" db="EMBL/GenBank/DDBJ databases">
        <authorList>
            <person name="Pietrasiak N."/>
            <person name="Ward R."/>
            <person name="Stajich J.E."/>
            <person name="Kurbessoian T."/>
        </authorList>
    </citation>
    <scope>NUCLEOTIDE SEQUENCE</scope>
    <source>
        <strain evidence="14">CPER-KK1</strain>
    </source>
</reference>
<dbReference type="PANTHER" id="PTHR11920">
    <property type="entry name" value="GUANYLYL CYCLASE"/>
    <property type="match status" value="1"/>
</dbReference>
<dbReference type="InterPro" id="IPR029787">
    <property type="entry name" value="Nucleotide_cyclase"/>
</dbReference>
<dbReference type="GO" id="GO:0000166">
    <property type="term" value="F:nucleotide binding"/>
    <property type="evidence" value="ECO:0007669"/>
    <property type="project" value="UniProtKB-KW"/>
</dbReference>
<organism evidence="14 15">
    <name type="scientific">Symplocastrum torsivum CPER-KK1</name>
    <dbReference type="NCBI Taxonomy" id="450513"/>
    <lineage>
        <taxon>Bacteria</taxon>
        <taxon>Bacillati</taxon>
        <taxon>Cyanobacteriota</taxon>
        <taxon>Cyanophyceae</taxon>
        <taxon>Oscillatoriophycideae</taxon>
        <taxon>Oscillatoriales</taxon>
        <taxon>Microcoleaceae</taxon>
        <taxon>Symplocastrum</taxon>
    </lineage>
</organism>
<gene>
    <name evidence="14" type="ORF">KME25_04595</name>
</gene>
<dbReference type="SUPFAM" id="SSF55073">
    <property type="entry name" value="Nucleotide cyclase"/>
    <property type="match status" value="1"/>
</dbReference>
<dbReference type="AlphaFoldDB" id="A0A951PH39"/>
<feature type="coiled-coil region" evidence="11">
    <location>
        <begin position="250"/>
        <end position="284"/>
    </location>
</feature>
<dbReference type="FunFam" id="3.30.70.1230:FF:000036">
    <property type="entry name" value="Adenylate/guanylate cyclase catalytic domain protein"/>
    <property type="match status" value="1"/>
</dbReference>
<dbReference type="Pfam" id="PF07701">
    <property type="entry name" value="HNOBA"/>
    <property type="match status" value="1"/>
</dbReference>
<reference evidence="14" key="2">
    <citation type="journal article" date="2022" name="Microbiol. Resour. Announc.">
        <title>Metagenome Sequencing to Explore Phylogenomics of Terrestrial Cyanobacteria.</title>
        <authorList>
            <person name="Ward R.D."/>
            <person name="Stajich J.E."/>
            <person name="Johansen J.R."/>
            <person name="Huntemann M."/>
            <person name="Clum A."/>
            <person name="Foster B."/>
            <person name="Foster B."/>
            <person name="Roux S."/>
            <person name="Palaniappan K."/>
            <person name="Varghese N."/>
            <person name="Mukherjee S."/>
            <person name="Reddy T.B.K."/>
            <person name="Daum C."/>
            <person name="Copeland A."/>
            <person name="Chen I.A."/>
            <person name="Ivanova N.N."/>
            <person name="Kyrpides N.C."/>
            <person name="Shapiro N."/>
            <person name="Eloe-Fadrosh E.A."/>
            <person name="Pietrasiak N."/>
        </authorList>
    </citation>
    <scope>NUCLEOTIDE SEQUENCE</scope>
    <source>
        <strain evidence="14">CPER-KK1</strain>
    </source>
</reference>
<keyword evidence="8 10" id="KW-0456">Lyase</keyword>
<accession>A0A951PH39</accession>
<dbReference type="GO" id="GO:0001653">
    <property type="term" value="F:peptide receptor activity"/>
    <property type="evidence" value="ECO:0007669"/>
    <property type="project" value="TreeGrafter"/>
</dbReference>
<comment type="caution">
    <text evidence="14">The sequence shown here is derived from an EMBL/GenBank/DDBJ whole genome shotgun (WGS) entry which is preliminary data.</text>
</comment>
<dbReference type="Proteomes" id="UP000753908">
    <property type="component" value="Unassembled WGS sequence"/>
</dbReference>
<evidence type="ECO:0000256" key="11">
    <source>
        <dbReference type="SAM" id="Coils"/>
    </source>
</evidence>
<dbReference type="Pfam" id="PF00211">
    <property type="entry name" value="Guanylate_cyc"/>
    <property type="match status" value="1"/>
</dbReference>
<dbReference type="InterPro" id="IPR021796">
    <property type="entry name" value="Tll0287-like_dom"/>
</dbReference>
<dbReference type="Gene3D" id="6.10.250.780">
    <property type="match status" value="1"/>
</dbReference>
<dbReference type="GO" id="GO:0035556">
    <property type="term" value="P:intracellular signal transduction"/>
    <property type="evidence" value="ECO:0007669"/>
    <property type="project" value="InterPro"/>
</dbReference>
<evidence type="ECO:0000256" key="7">
    <source>
        <dbReference type="ARBA" id="ARBA00023136"/>
    </source>
</evidence>
<evidence type="ECO:0000256" key="12">
    <source>
        <dbReference type="SAM" id="Phobius"/>
    </source>
</evidence>
<keyword evidence="9" id="KW-0141">cGMP biosynthesis</keyword>
<dbReference type="InterPro" id="IPR018297">
    <property type="entry name" value="A/G_cyclase_CS"/>
</dbReference>
<dbReference type="PROSITE" id="PS00452">
    <property type="entry name" value="GUANYLATE_CYCLASE_1"/>
    <property type="match status" value="1"/>
</dbReference>
<keyword evidence="5" id="KW-0547">Nucleotide-binding</keyword>
<evidence type="ECO:0000256" key="4">
    <source>
        <dbReference type="ARBA" id="ARBA00022729"/>
    </source>
</evidence>
<keyword evidence="7 12" id="KW-0472">Membrane</keyword>
<dbReference type="Gene3D" id="3.30.70.1230">
    <property type="entry name" value="Nucleotide cyclase"/>
    <property type="match status" value="1"/>
</dbReference>
<dbReference type="InterPro" id="IPR011645">
    <property type="entry name" value="HNOB_dom_associated"/>
</dbReference>
<evidence type="ECO:0000256" key="5">
    <source>
        <dbReference type="ARBA" id="ARBA00022741"/>
    </source>
</evidence>
<dbReference type="PANTHER" id="PTHR11920:SF335">
    <property type="entry name" value="GUANYLATE CYCLASE"/>
    <property type="match status" value="1"/>
</dbReference>
<evidence type="ECO:0000256" key="10">
    <source>
        <dbReference type="RuleBase" id="RU000405"/>
    </source>
</evidence>
<evidence type="ECO:0000313" key="15">
    <source>
        <dbReference type="Proteomes" id="UP000753908"/>
    </source>
</evidence>
<keyword evidence="3 12" id="KW-0812">Transmembrane</keyword>
<evidence type="ECO:0000259" key="13">
    <source>
        <dbReference type="PROSITE" id="PS50125"/>
    </source>
</evidence>
<dbReference type="CDD" id="cd07302">
    <property type="entry name" value="CHD"/>
    <property type="match status" value="1"/>
</dbReference>
<evidence type="ECO:0000256" key="1">
    <source>
        <dbReference type="ARBA" id="ARBA00004479"/>
    </source>
</evidence>
<keyword evidence="4" id="KW-0732">Signal</keyword>
<evidence type="ECO:0000256" key="6">
    <source>
        <dbReference type="ARBA" id="ARBA00022989"/>
    </source>
</evidence>
<comment type="similarity">
    <text evidence="10">Belongs to the adenylyl cyclase class-4/guanylyl cyclase family.</text>
</comment>
<comment type="subcellular location">
    <subcellularLocation>
        <location evidence="1">Membrane</location>
        <topology evidence="1">Single-pass type I membrane protein</topology>
    </subcellularLocation>
</comment>
<dbReference type="Pfam" id="PF11845">
    <property type="entry name" value="Tll0287-like"/>
    <property type="match status" value="1"/>
</dbReference>